<evidence type="ECO:0000256" key="8">
    <source>
        <dbReference type="ARBA" id="ARBA00038130"/>
    </source>
</evidence>
<keyword evidence="5" id="KW-0802">TPR repeat</keyword>
<dbReference type="PANTHER" id="PTHR15722:SF2">
    <property type="entry name" value="INTRAFLAGELLAR TRANSPORT PROTEIN 172 HOMOLOG"/>
    <property type="match status" value="1"/>
</dbReference>
<evidence type="ECO:0000313" key="11">
    <source>
        <dbReference type="EMBL" id="KAJ7377312.1"/>
    </source>
</evidence>
<keyword evidence="7" id="KW-0966">Cell projection</keyword>
<evidence type="ECO:0000256" key="5">
    <source>
        <dbReference type="ARBA" id="ARBA00022803"/>
    </source>
</evidence>
<comment type="subcellular location">
    <subcellularLocation>
        <location evidence="1">Cell projection</location>
        <location evidence="1">Cilium</location>
    </subcellularLocation>
</comment>
<evidence type="ECO:0000259" key="10">
    <source>
        <dbReference type="Pfam" id="PF24762"/>
    </source>
</evidence>
<name>A0A9W9Z927_9CNID</name>
<sequence length="573" mass="65271">MIVTGIRRYERSAVLALFGDILDLERTDGKTEVLVNEGVTTISYTLDEGLIEFGTAIDDGDFPRAVAFLESLEMSLETEAMWKTLSRLALEARQLHIAERCFAALGDVSKSKALRQVNKIAEQSAEEMGGDGTNHVRVRAKLAVLDKNFKMAESILLEQGYVDEAIEMYQELHKWDEAIAVAHAKGHPELDNLRANHYQWLSETAQEEKAGEVKEREGNYMEAINLYLKAGLPAKAARLAMSREELIHSSELLERIAASLLKGGLYEQAGELYEKVGKNDRAMDSYRKGHAYRRAVELSRAAFPREVVKLEEDWGDYLVSQKQLDAAINHYIEAGCSIKAIEAAIQARQWNKAVQIVELQDDNVAERYYHHIAQHYSQVHEYKLAEKYFVKGGDPRAAIEMYTKADMYEAAHKLAVQCMTQEEVAVIYISQAQELEAQGKYKRQRVEEPDLAINMYKKHRQFDHMIRLVAIHHEDLLPDTHIHLAKELETEGQLRQAEHHFLEARDWKAAVNMYRNQDMWEEAYRVAKQHGSQNASKQVAYLWAKSLGGDSAVKLLSKFGLLESAIDYATENW</sequence>
<dbReference type="Gene3D" id="1.25.40.470">
    <property type="match status" value="3"/>
</dbReference>
<evidence type="ECO:0000313" key="12">
    <source>
        <dbReference type="Proteomes" id="UP001163046"/>
    </source>
</evidence>
<keyword evidence="4" id="KW-0677">Repeat</keyword>
<dbReference type="SUPFAM" id="SSF48452">
    <property type="entry name" value="TPR-like"/>
    <property type="match status" value="1"/>
</dbReference>
<reference evidence="11" key="1">
    <citation type="submission" date="2023-01" db="EMBL/GenBank/DDBJ databases">
        <title>Genome assembly of the deep-sea coral Lophelia pertusa.</title>
        <authorList>
            <person name="Herrera S."/>
            <person name="Cordes E."/>
        </authorList>
    </citation>
    <scope>NUCLEOTIDE SEQUENCE</scope>
    <source>
        <strain evidence="11">USNM1676648</strain>
        <tissue evidence="11">Polyp</tissue>
    </source>
</reference>
<dbReference type="EMBL" id="MU826381">
    <property type="protein sequence ID" value="KAJ7377312.1"/>
    <property type="molecule type" value="Genomic_DNA"/>
</dbReference>
<dbReference type="Pfam" id="PF23387">
    <property type="entry name" value="TPR_IFT80_172"/>
    <property type="match status" value="1"/>
</dbReference>
<dbReference type="PANTHER" id="PTHR15722">
    <property type="entry name" value="IFT140/172-RELATED"/>
    <property type="match status" value="1"/>
</dbReference>
<dbReference type="FunFam" id="1.25.40.470:FF:000008">
    <property type="entry name" value="Intraflagellar transport protein 172 homolog"/>
    <property type="match status" value="1"/>
</dbReference>
<evidence type="ECO:0000256" key="1">
    <source>
        <dbReference type="ARBA" id="ARBA00004138"/>
    </source>
</evidence>
<proteinExistence type="inferred from homology"/>
<feature type="domain" description="IFT80/172/WDR35 TPR" evidence="9">
    <location>
        <begin position="81"/>
        <end position="212"/>
    </location>
</feature>
<comment type="caution">
    <text evidence="11">The sequence shown here is derived from an EMBL/GenBank/DDBJ whole genome shotgun (WGS) entry which is preliminary data.</text>
</comment>
<dbReference type="AlphaFoldDB" id="A0A9W9Z927"/>
<evidence type="ECO:0000256" key="7">
    <source>
        <dbReference type="ARBA" id="ARBA00023273"/>
    </source>
</evidence>
<organism evidence="11 12">
    <name type="scientific">Desmophyllum pertusum</name>
    <dbReference type="NCBI Taxonomy" id="174260"/>
    <lineage>
        <taxon>Eukaryota</taxon>
        <taxon>Metazoa</taxon>
        <taxon>Cnidaria</taxon>
        <taxon>Anthozoa</taxon>
        <taxon>Hexacorallia</taxon>
        <taxon>Scleractinia</taxon>
        <taxon>Caryophylliina</taxon>
        <taxon>Caryophylliidae</taxon>
        <taxon>Desmophyllum</taxon>
    </lineage>
</organism>
<keyword evidence="2" id="KW-0217">Developmental protein</keyword>
<protein>
    <submittedName>
        <fullName evidence="11">Uncharacterized protein</fullName>
    </submittedName>
</protein>
<dbReference type="Pfam" id="PF24762">
    <property type="entry name" value="TPR_IF140-IFT172"/>
    <property type="match status" value="1"/>
</dbReference>
<keyword evidence="6" id="KW-0969">Cilium</keyword>
<dbReference type="GO" id="GO:0042073">
    <property type="term" value="P:intraciliary transport"/>
    <property type="evidence" value="ECO:0007669"/>
    <property type="project" value="TreeGrafter"/>
</dbReference>
<evidence type="ECO:0000256" key="6">
    <source>
        <dbReference type="ARBA" id="ARBA00023069"/>
    </source>
</evidence>
<dbReference type="FunFam" id="1.25.40.470:FF:000013">
    <property type="entry name" value="intraflagellar transport protein 172 homolog"/>
    <property type="match status" value="1"/>
</dbReference>
<dbReference type="GO" id="GO:0005930">
    <property type="term" value="C:axoneme"/>
    <property type="evidence" value="ECO:0007669"/>
    <property type="project" value="TreeGrafter"/>
</dbReference>
<dbReference type="InterPro" id="IPR056157">
    <property type="entry name" value="TPR_IFT80_172_dom"/>
</dbReference>
<gene>
    <name evidence="11" type="ORF">OS493_030126</name>
</gene>
<dbReference type="Proteomes" id="UP001163046">
    <property type="component" value="Unassembled WGS sequence"/>
</dbReference>
<evidence type="ECO:0000256" key="2">
    <source>
        <dbReference type="ARBA" id="ARBA00022473"/>
    </source>
</evidence>
<dbReference type="InterPro" id="IPR056168">
    <property type="entry name" value="TPR_IF140/IFT172/WDR19"/>
</dbReference>
<dbReference type="GO" id="GO:0030992">
    <property type="term" value="C:intraciliary transport particle B"/>
    <property type="evidence" value="ECO:0007669"/>
    <property type="project" value="TreeGrafter"/>
</dbReference>
<dbReference type="InterPro" id="IPR011990">
    <property type="entry name" value="TPR-like_helical_dom_sf"/>
</dbReference>
<keyword evidence="3" id="KW-0853">WD repeat</keyword>
<dbReference type="OrthoDB" id="2186662at2759"/>
<dbReference type="GO" id="GO:0036064">
    <property type="term" value="C:ciliary basal body"/>
    <property type="evidence" value="ECO:0007669"/>
    <property type="project" value="TreeGrafter"/>
</dbReference>
<evidence type="ECO:0000259" key="9">
    <source>
        <dbReference type="Pfam" id="PF23387"/>
    </source>
</evidence>
<evidence type="ECO:0000256" key="4">
    <source>
        <dbReference type="ARBA" id="ARBA00022737"/>
    </source>
</evidence>
<keyword evidence="12" id="KW-1185">Reference proteome</keyword>
<feature type="domain" description="IF140/IFT172/WDR19 TPR" evidence="10">
    <location>
        <begin position="482"/>
        <end position="570"/>
    </location>
</feature>
<comment type="similarity">
    <text evidence="8">Belongs to the IFT172 family.</text>
</comment>
<accession>A0A9W9Z927</accession>
<evidence type="ECO:0000256" key="3">
    <source>
        <dbReference type="ARBA" id="ARBA00022574"/>
    </source>
</evidence>